<feature type="region of interest" description="Disordered" evidence="1">
    <location>
        <begin position="398"/>
        <end position="426"/>
    </location>
</feature>
<dbReference type="Proteomes" id="UP000814176">
    <property type="component" value="Unassembled WGS sequence"/>
</dbReference>
<gene>
    <name evidence="2" type="ORF">C8Q71DRAFT_778914</name>
</gene>
<reference evidence="2 3" key="1">
    <citation type="journal article" date="2021" name="Environ. Microbiol.">
        <title>Gene family expansions and transcriptome signatures uncover fungal adaptations to wood decay.</title>
        <authorList>
            <person name="Hage H."/>
            <person name="Miyauchi S."/>
            <person name="Viragh M."/>
            <person name="Drula E."/>
            <person name="Min B."/>
            <person name="Chaduli D."/>
            <person name="Navarro D."/>
            <person name="Favel A."/>
            <person name="Norest M."/>
            <person name="Lesage-Meessen L."/>
            <person name="Balint B."/>
            <person name="Merenyi Z."/>
            <person name="de Eugenio L."/>
            <person name="Morin E."/>
            <person name="Martinez A.T."/>
            <person name="Baldrian P."/>
            <person name="Stursova M."/>
            <person name="Martinez M.J."/>
            <person name="Novotny C."/>
            <person name="Magnuson J.K."/>
            <person name="Spatafora J.W."/>
            <person name="Maurice S."/>
            <person name="Pangilinan J."/>
            <person name="Andreopoulos W."/>
            <person name="LaButti K."/>
            <person name="Hundley H."/>
            <person name="Na H."/>
            <person name="Kuo A."/>
            <person name="Barry K."/>
            <person name="Lipzen A."/>
            <person name="Henrissat B."/>
            <person name="Riley R."/>
            <person name="Ahrendt S."/>
            <person name="Nagy L.G."/>
            <person name="Grigoriev I.V."/>
            <person name="Martin F."/>
            <person name="Rosso M.N."/>
        </authorList>
    </citation>
    <scope>NUCLEOTIDE SEQUENCE [LARGE SCALE GENOMIC DNA]</scope>
    <source>
        <strain evidence="2 3">CIRM-BRFM 1785</strain>
    </source>
</reference>
<dbReference type="RefSeq" id="XP_047775021.1">
    <property type="nucleotide sequence ID" value="XM_047924796.1"/>
</dbReference>
<feature type="compositionally biased region" description="Low complexity" evidence="1">
    <location>
        <begin position="112"/>
        <end position="128"/>
    </location>
</feature>
<accession>A0ABQ8K4U4</accession>
<evidence type="ECO:0000313" key="2">
    <source>
        <dbReference type="EMBL" id="KAH9831975.1"/>
    </source>
</evidence>
<protein>
    <submittedName>
        <fullName evidence="2">Uncharacterized protein</fullName>
    </submittedName>
</protein>
<feature type="compositionally biased region" description="Basic residues" evidence="1">
    <location>
        <begin position="20"/>
        <end position="29"/>
    </location>
</feature>
<comment type="caution">
    <text evidence="2">The sequence shown here is derived from an EMBL/GenBank/DDBJ whole genome shotgun (WGS) entry which is preliminary data.</text>
</comment>
<organism evidence="2 3">
    <name type="scientific">Rhodofomes roseus</name>
    <dbReference type="NCBI Taxonomy" id="34475"/>
    <lineage>
        <taxon>Eukaryota</taxon>
        <taxon>Fungi</taxon>
        <taxon>Dikarya</taxon>
        <taxon>Basidiomycota</taxon>
        <taxon>Agaricomycotina</taxon>
        <taxon>Agaricomycetes</taxon>
        <taxon>Polyporales</taxon>
        <taxon>Rhodofomes</taxon>
    </lineage>
</organism>
<keyword evidence="3" id="KW-1185">Reference proteome</keyword>
<feature type="compositionally biased region" description="Polar residues" evidence="1">
    <location>
        <begin position="182"/>
        <end position="193"/>
    </location>
</feature>
<feature type="region of interest" description="Disordered" evidence="1">
    <location>
        <begin position="1"/>
        <end position="132"/>
    </location>
</feature>
<feature type="compositionally biased region" description="Basic and acidic residues" evidence="1">
    <location>
        <begin position="52"/>
        <end position="62"/>
    </location>
</feature>
<feature type="compositionally biased region" description="Basic and acidic residues" evidence="1">
    <location>
        <begin position="411"/>
        <end position="426"/>
    </location>
</feature>
<feature type="region of interest" description="Disordered" evidence="1">
    <location>
        <begin position="161"/>
        <end position="201"/>
    </location>
</feature>
<sequence length="502" mass="56532">MDHYSPRRSAGPSPYAPAPGRRRGASKRPRSPDRRDGRPPVPYWQYKRYRPHPSEYARRSYDSPENDPPVAGPSRSVRRRERSTDDRRSNGGTSGSRPQVSDRVLSGIENTPSVVASQAPSGPSSAQVPPLPCIAETTETLLPHASLAQAAEVTIKQEVVDDDSRALWGPDATEDQPPTPSSDPLNAPQTCAQQDDDSKPRLVDTLKSALAAAVAAEARETRLVEDVALCRTQSDELRTQLRTREEELEARERLFRQRENEFEVQLARRDAELADARYQWAQERVRLLEANRAKERTTQEAQALQAQLQQEKTQRMQSEAAGRVAQETITSLRTERDRLIGELQAARATPALPQINRTFELQLELASETDKRARAEKSAQEMSKKVVRLQLELQSENSSLREQLEATAKQRVTERAEGSRRRKELEVEAESLRAQLKTAERRAAELQEPSSEVKSCNVKILNLETQLRVERAAREAEKRCINSMTTELERRCARCQAGQKQG</sequence>
<name>A0ABQ8K4U4_9APHY</name>
<evidence type="ECO:0000313" key="3">
    <source>
        <dbReference type="Proteomes" id="UP000814176"/>
    </source>
</evidence>
<proteinExistence type="predicted"/>
<dbReference type="GeneID" id="72005528"/>
<evidence type="ECO:0000256" key="1">
    <source>
        <dbReference type="SAM" id="MobiDB-lite"/>
    </source>
</evidence>
<dbReference type="EMBL" id="JADCUA010000023">
    <property type="protein sequence ID" value="KAH9831975.1"/>
    <property type="molecule type" value="Genomic_DNA"/>
</dbReference>